<organism evidence="2 3">
    <name type="scientific">Kineococcus rhizosphaerae</name>
    <dbReference type="NCBI Taxonomy" id="559628"/>
    <lineage>
        <taxon>Bacteria</taxon>
        <taxon>Bacillati</taxon>
        <taxon>Actinomycetota</taxon>
        <taxon>Actinomycetes</taxon>
        <taxon>Kineosporiales</taxon>
        <taxon>Kineosporiaceae</taxon>
        <taxon>Kineococcus</taxon>
    </lineage>
</organism>
<dbReference type="InterPro" id="IPR029010">
    <property type="entry name" value="ThuA-like"/>
</dbReference>
<dbReference type="InterPro" id="IPR009381">
    <property type="entry name" value="Trehalose_catabolism_ThuA_prok"/>
</dbReference>
<feature type="domain" description="ThuA-like" evidence="1">
    <location>
        <begin position="4"/>
        <end position="223"/>
    </location>
</feature>
<dbReference type="OrthoDB" id="252909at2"/>
<evidence type="ECO:0000313" key="2">
    <source>
        <dbReference type="EMBL" id="PRY18088.1"/>
    </source>
</evidence>
<keyword evidence="3" id="KW-1185">Reference proteome</keyword>
<proteinExistence type="predicted"/>
<dbReference type="Proteomes" id="UP000238083">
    <property type="component" value="Unassembled WGS sequence"/>
</dbReference>
<dbReference type="AlphaFoldDB" id="A0A2T0RA93"/>
<dbReference type="SUPFAM" id="SSF52317">
    <property type="entry name" value="Class I glutamine amidotransferase-like"/>
    <property type="match status" value="1"/>
</dbReference>
<dbReference type="Pfam" id="PF06283">
    <property type="entry name" value="ThuA"/>
    <property type="match status" value="1"/>
</dbReference>
<dbReference type="PIRSF" id="PIRSF030013">
    <property type="entry name" value="ThuA"/>
    <property type="match status" value="1"/>
</dbReference>
<dbReference type="InterPro" id="IPR029062">
    <property type="entry name" value="Class_I_gatase-like"/>
</dbReference>
<name>A0A2T0RA93_9ACTN</name>
<comment type="caution">
    <text evidence="2">The sequence shown here is derived from an EMBL/GenBank/DDBJ whole genome shotgun (WGS) entry which is preliminary data.</text>
</comment>
<dbReference type="RefSeq" id="WP_106206310.1">
    <property type="nucleotide sequence ID" value="NZ_PVZF01000001.1"/>
</dbReference>
<reference evidence="2 3" key="1">
    <citation type="submission" date="2018-03" db="EMBL/GenBank/DDBJ databases">
        <title>Genomic Encyclopedia of Archaeal and Bacterial Type Strains, Phase II (KMG-II): from individual species to whole genera.</title>
        <authorList>
            <person name="Goeker M."/>
        </authorList>
    </citation>
    <scope>NUCLEOTIDE SEQUENCE [LARGE SCALE GENOMIC DNA]</scope>
    <source>
        <strain evidence="2 3">DSM 19711</strain>
    </source>
</reference>
<evidence type="ECO:0000313" key="3">
    <source>
        <dbReference type="Proteomes" id="UP000238083"/>
    </source>
</evidence>
<evidence type="ECO:0000259" key="1">
    <source>
        <dbReference type="Pfam" id="PF06283"/>
    </source>
</evidence>
<protein>
    <submittedName>
        <fullName evidence="2">Trehalose utilization protein</fullName>
    </submittedName>
</protein>
<dbReference type="EMBL" id="PVZF01000001">
    <property type="protein sequence ID" value="PRY18088.1"/>
    <property type="molecule type" value="Genomic_DNA"/>
</dbReference>
<dbReference type="Gene3D" id="3.40.50.880">
    <property type="match status" value="1"/>
</dbReference>
<sequence>MSLRVLVWNEGVHEANGSPANIAEYYPEGMHGAIAAGLRRLLPDAQVTTATLADPEHGLSEEVLAGTDVILWWGHVAHDQVDDAVVERVKEHVLAGTGLLVLHSGHFSKIFRSLLGTTCSLAWRNEGEQELVWTVKPSHPIAAGIPHPLVIPRQEMYGELFDIPDPDDLVFISSFAGGEVFRSGVTFTRGKGRIFYFSPGDQEYPVYQQAEIQQVLANGVRWAAPAPGDRQVPGVTNPPRQWLL</sequence>
<accession>A0A2T0RA93</accession>
<gene>
    <name evidence="2" type="ORF">CLV37_101332</name>
</gene>